<evidence type="ECO:0000259" key="8">
    <source>
        <dbReference type="Pfam" id="PF00082"/>
    </source>
</evidence>
<evidence type="ECO:0000256" key="6">
    <source>
        <dbReference type="PROSITE-ProRule" id="PRU01240"/>
    </source>
</evidence>
<feature type="domain" description="Inhibitor I9" evidence="9">
    <location>
        <begin position="66"/>
        <end position="105"/>
    </location>
</feature>
<keyword evidence="3 7" id="KW-0732">Signal</keyword>
<comment type="caution">
    <text evidence="10">The sequence shown here is derived from an EMBL/GenBank/DDBJ whole genome shotgun (WGS) entry which is preliminary data.</text>
</comment>
<reference evidence="10 11" key="1">
    <citation type="journal article" date="2014" name="Proc. Natl. Acad. Sci. U.S.A.">
        <title>Trajectory and genomic determinants of fungal-pathogen speciation and host adaptation.</title>
        <authorList>
            <person name="Hu X."/>
            <person name="Xiao G."/>
            <person name="Zheng P."/>
            <person name="Shang Y."/>
            <person name="Su Y."/>
            <person name="Zhang X."/>
            <person name="Liu X."/>
            <person name="Zhan S."/>
            <person name="St Leger R.J."/>
            <person name="Wang C."/>
        </authorList>
    </citation>
    <scope>NUCLEOTIDE SEQUENCE [LARGE SCALE GENOMIC DNA]</scope>
    <source>
        <strain evidence="10 11">ARSEF 1941</strain>
    </source>
</reference>
<dbReference type="GO" id="GO:0005576">
    <property type="term" value="C:extracellular region"/>
    <property type="evidence" value="ECO:0007669"/>
    <property type="project" value="UniProtKB-ARBA"/>
</dbReference>
<dbReference type="Pfam" id="PF05922">
    <property type="entry name" value="Inhibitor_I9"/>
    <property type="match status" value="1"/>
</dbReference>
<dbReference type="PROSITE" id="PS51892">
    <property type="entry name" value="SUBTILASE"/>
    <property type="match status" value="1"/>
</dbReference>
<dbReference type="OrthoDB" id="206201at2759"/>
<dbReference type="Pfam" id="PF00082">
    <property type="entry name" value="Peptidase_S8"/>
    <property type="match status" value="1"/>
</dbReference>
<evidence type="ECO:0000256" key="4">
    <source>
        <dbReference type="ARBA" id="ARBA00022801"/>
    </source>
</evidence>
<dbReference type="EMBL" id="AZHE01000042">
    <property type="protein sequence ID" value="KHN94054.1"/>
    <property type="molecule type" value="Genomic_DNA"/>
</dbReference>
<feature type="active site" description="Charge relay system" evidence="6">
    <location>
        <position position="182"/>
    </location>
</feature>
<dbReference type="InterPro" id="IPR000209">
    <property type="entry name" value="Peptidase_S8/S53_dom"/>
</dbReference>
<evidence type="ECO:0000256" key="2">
    <source>
        <dbReference type="ARBA" id="ARBA00022670"/>
    </source>
</evidence>
<name>A0A0B2WK28_METAS</name>
<dbReference type="CDD" id="cd04077">
    <property type="entry name" value="Peptidases_S8_PCSK9_ProteinaseK_like"/>
    <property type="match status" value="1"/>
</dbReference>
<dbReference type="GeneID" id="63742518"/>
<feature type="active site" description="Charge relay system" evidence="6">
    <location>
        <position position="333"/>
    </location>
</feature>
<dbReference type="SUPFAM" id="SSF54897">
    <property type="entry name" value="Protease propeptides/inhibitors"/>
    <property type="match status" value="1"/>
</dbReference>
<evidence type="ECO:0000256" key="1">
    <source>
        <dbReference type="ARBA" id="ARBA00011073"/>
    </source>
</evidence>
<feature type="signal peptide" evidence="7">
    <location>
        <begin position="1"/>
        <end position="15"/>
    </location>
</feature>
<evidence type="ECO:0000256" key="3">
    <source>
        <dbReference type="ARBA" id="ARBA00022729"/>
    </source>
</evidence>
<dbReference type="InterPro" id="IPR023828">
    <property type="entry name" value="Peptidase_S8_Ser-AS"/>
</dbReference>
<dbReference type="Proteomes" id="UP000030816">
    <property type="component" value="Unassembled WGS sequence"/>
</dbReference>
<sequence>MRPSTLLCLLPFAAAVPASKRSELARLIVPRDPSAVHPGRYLVALKDGAQDSCSLKSAMELCPDNSTTQVYESLFKGFTAELDEDSLDKLRAHPAVAFVEQDQRLPASTLEPLKPANTSDTPHLSRRQHAYFDRYLNNPNAGKGVCGYIIDTGIDASHPDFGGRAQIIASTVDRTGTDYIGHGTHVAGIFGSNTYGIAKKADIFAVKALSERYHLTPASYIVAGMDFVAQDAPRRRCPNGVVVNLSLSGSRSEMWNMAARKLVERGYFVAVAAGNERRDARDVSPASEPSVCTVGGQAYGQSNYGPVVDIWAPAVGIPSLTPGRRWGYMTGTSMAAPYIAGLAAAMASTDGMRAGPYLCGMIVQMARWRG</sequence>
<comment type="similarity">
    <text evidence="1 6">Belongs to the peptidase S8 family.</text>
</comment>
<dbReference type="PRINTS" id="PR00723">
    <property type="entry name" value="SUBTILISIN"/>
</dbReference>
<accession>A0A0B2WK28</accession>
<keyword evidence="2 6" id="KW-0645">Protease</keyword>
<feature type="chain" id="PRO_5013062550" evidence="7">
    <location>
        <begin position="16"/>
        <end position="370"/>
    </location>
</feature>
<gene>
    <name evidence="10" type="ORF">MAM_08063</name>
</gene>
<dbReference type="Gene3D" id="3.40.50.200">
    <property type="entry name" value="Peptidase S8/S53 domain"/>
    <property type="match status" value="1"/>
</dbReference>
<evidence type="ECO:0000313" key="11">
    <source>
        <dbReference type="Proteomes" id="UP000030816"/>
    </source>
</evidence>
<dbReference type="STRING" id="1081103.A0A0B2WK28"/>
<keyword evidence="5 6" id="KW-0720">Serine protease</keyword>
<dbReference type="PANTHER" id="PTHR43806:SF58">
    <property type="entry name" value="ALKALINE PROTEASE 1-RELATED"/>
    <property type="match status" value="1"/>
</dbReference>
<evidence type="ECO:0000313" key="10">
    <source>
        <dbReference type="EMBL" id="KHN94054.1"/>
    </source>
</evidence>
<dbReference type="InterPro" id="IPR036852">
    <property type="entry name" value="Peptidase_S8/S53_dom_sf"/>
</dbReference>
<evidence type="ECO:0000256" key="7">
    <source>
        <dbReference type="SAM" id="SignalP"/>
    </source>
</evidence>
<dbReference type="PROSITE" id="PS00138">
    <property type="entry name" value="SUBTILASE_SER"/>
    <property type="match status" value="1"/>
</dbReference>
<dbReference type="RefSeq" id="XP_040675120.1">
    <property type="nucleotide sequence ID" value="XM_040826861.1"/>
</dbReference>
<dbReference type="SUPFAM" id="SSF52743">
    <property type="entry name" value="Subtilisin-like"/>
    <property type="match status" value="1"/>
</dbReference>
<dbReference type="Gene3D" id="3.30.70.80">
    <property type="entry name" value="Peptidase S8 propeptide/proteinase inhibitor I9"/>
    <property type="match status" value="1"/>
</dbReference>
<organism evidence="10 11">
    <name type="scientific">Metarhizium album (strain ARSEF 1941)</name>
    <dbReference type="NCBI Taxonomy" id="1081103"/>
    <lineage>
        <taxon>Eukaryota</taxon>
        <taxon>Fungi</taxon>
        <taxon>Dikarya</taxon>
        <taxon>Ascomycota</taxon>
        <taxon>Pezizomycotina</taxon>
        <taxon>Sordariomycetes</taxon>
        <taxon>Hypocreomycetidae</taxon>
        <taxon>Hypocreales</taxon>
        <taxon>Clavicipitaceae</taxon>
        <taxon>Metarhizium</taxon>
    </lineage>
</organism>
<dbReference type="GO" id="GO:0004252">
    <property type="term" value="F:serine-type endopeptidase activity"/>
    <property type="evidence" value="ECO:0007669"/>
    <property type="project" value="UniProtKB-UniRule"/>
</dbReference>
<dbReference type="InterPro" id="IPR050131">
    <property type="entry name" value="Peptidase_S8_subtilisin-like"/>
</dbReference>
<dbReference type="HOGENOM" id="CLU_011263_1_0_1"/>
<dbReference type="InterPro" id="IPR037045">
    <property type="entry name" value="S8pro/Inhibitor_I9_sf"/>
</dbReference>
<keyword evidence="4 6" id="KW-0378">Hydrolase</keyword>
<evidence type="ECO:0000259" key="9">
    <source>
        <dbReference type="Pfam" id="PF05922"/>
    </source>
</evidence>
<dbReference type="AlphaFoldDB" id="A0A0B2WK28"/>
<dbReference type="InterPro" id="IPR015500">
    <property type="entry name" value="Peptidase_S8_subtilisin-rel"/>
</dbReference>
<dbReference type="InterPro" id="IPR010259">
    <property type="entry name" value="S8pro/Inhibitor_I9"/>
</dbReference>
<feature type="active site" description="Charge relay system" evidence="6">
    <location>
        <position position="151"/>
    </location>
</feature>
<keyword evidence="11" id="KW-1185">Reference proteome</keyword>
<proteinExistence type="inferred from homology"/>
<dbReference type="PANTHER" id="PTHR43806">
    <property type="entry name" value="PEPTIDASE S8"/>
    <property type="match status" value="1"/>
</dbReference>
<dbReference type="GO" id="GO:0006508">
    <property type="term" value="P:proteolysis"/>
    <property type="evidence" value="ECO:0007669"/>
    <property type="project" value="UniProtKB-KW"/>
</dbReference>
<dbReference type="InterPro" id="IPR034193">
    <property type="entry name" value="PCSK9_ProteinaseK-like"/>
</dbReference>
<evidence type="ECO:0000256" key="5">
    <source>
        <dbReference type="ARBA" id="ARBA00022825"/>
    </source>
</evidence>
<feature type="domain" description="Peptidase S8/S53" evidence="8">
    <location>
        <begin position="148"/>
        <end position="348"/>
    </location>
</feature>
<protein>
    <submittedName>
        <fullName evidence="10">Peptidase S8, subtilisin-related protein</fullName>
    </submittedName>
</protein>